<dbReference type="EMBL" id="BTSY01000002">
    <property type="protein sequence ID" value="GMT12709.1"/>
    <property type="molecule type" value="Genomic_DNA"/>
</dbReference>
<feature type="chain" id="PRO_5043562937" description="Secreted protein" evidence="1">
    <location>
        <begin position="28"/>
        <end position="267"/>
    </location>
</feature>
<evidence type="ECO:0008006" key="4">
    <source>
        <dbReference type="Google" id="ProtNLM"/>
    </source>
</evidence>
<feature type="non-terminal residue" evidence="2">
    <location>
        <position position="1"/>
    </location>
</feature>
<keyword evidence="3" id="KW-1185">Reference proteome</keyword>
<comment type="caution">
    <text evidence="2">The sequence shown here is derived from an EMBL/GenBank/DDBJ whole genome shotgun (WGS) entry which is preliminary data.</text>
</comment>
<dbReference type="AlphaFoldDB" id="A0AAV5UZZ9"/>
<protein>
    <recommendedName>
        <fullName evidence="4">Secreted protein</fullName>
    </recommendedName>
</protein>
<proteinExistence type="predicted"/>
<accession>A0AAV5UZZ9</accession>
<feature type="signal peptide" evidence="1">
    <location>
        <begin position="1"/>
        <end position="27"/>
    </location>
</feature>
<dbReference type="Proteomes" id="UP001432322">
    <property type="component" value="Unassembled WGS sequence"/>
</dbReference>
<gene>
    <name evidence="2" type="ORF">PFISCL1PPCAC_4006</name>
</gene>
<keyword evidence="1" id="KW-0732">Signal</keyword>
<reference evidence="2" key="1">
    <citation type="submission" date="2023-10" db="EMBL/GenBank/DDBJ databases">
        <title>Genome assembly of Pristionchus species.</title>
        <authorList>
            <person name="Yoshida K."/>
            <person name="Sommer R.J."/>
        </authorList>
    </citation>
    <scope>NUCLEOTIDE SEQUENCE</scope>
    <source>
        <strain evidence="2">RS5133</strain>
    </source>
</reference>
<evidence type="ECO:0000256" key="1">
    <source>
        <dbReference type="SAM" id="SignalP"/>
    </source>
</evidence>
<sequence length="267" mass="29920">HSGLHNGNHSKMIVAACFLFLLSFSLAGEIAEEIPPELVGIDQCTLKCKDNHMSKHMDSEWSSSFTLPILNLLRRTGNLSAAYAKVHMICLEDQAFDDCLSKCNSTLEAEIIRLGLNSFRDACESKRLESQLGCWKAHTNEIETNCLEYTNRLRRRMEMLSVNQSMAIVGDVCSEYVRFSGCLEAEFSKHCGYESALLTRKMSERSRKSIFQMLTLKFKSLPTSCSPSTAYRRDVTSDYLTGTGLFYGSGSSTVFHISSIIVAFVLQ</sequence>
<organism evidence="2 3">
    <name type="scientific">Pristionchus fissidentatus</name>
    <dbReference type="NCBI Taxonomy" id="1538716"/>
    <lineage>
        <taxon>Eukaryota</taxon>
        <taxon>Metazoa</taxon>
        <taxon>Ecdysozoa</taxon>
        <taxon>Nematoda</taxon>
        <taxon>Chromadorea</taxon>
        <taxon>Rhabditida</taxon>
        <taxon>Rhabditina</taxon>
        <taxon>Diplogasteromorpha</taxon>
        <taxon>Diplogasteroidea</taxon>
        <taxon>Neodiplogasteridae</taxon>
        <taxon>Pristionchus</taxon>
    </lineage>
</organism>
<name>A0AAV5UZZ9_9BILA</name>
<evidence type="ECO:0000313" key="3">
    <source>
        <dbReference type="Proteomes" id="UP001432322"/>
    </source>
</evidence>
<evidence type="ECO:0000313" key="2">
    <source>
        <dbReference type="EMBL" id="GMT12709.1"/>
    </source>
</evidence>